<accession>A0A2B4R2S8</accession>
<name>A0A2B4R2S8_STYPI</name>
<feature type="compositionally biased region" description="Basic and acidic residues" evidence="1">
    <location>
        <begin position="155"/>
        <end position="173"/>
    </location>
</feature>
<reference evidence="3" key="1">
    <citation type="journal article" date="2017" name="bioRxiv">
        <title>Comparative analysis of the genomes of Stylophora pistillata and Acropora digitifera provides evidence for extensive differences between species of corals.</title>
        <authorList>
            <person name="Voolstra C.R."/>
            <person name="Li Y."/>
            <person name="Liew Y.J."/>
            <person name="Baumgarten S."/>
            <person name="Zoccola D."/>
            <person name="Flot J.-F."/>
            <person name="Tambutte S."/>
            <person name="Allemand D."/>
            <person name="Aranda M."/>
        </authorList>
    </citation>
    <scope>NUCLEOTIDE SEQUENCE [LARGE SCALE GENOMIC DNA]</scope>
</reference>
<gene>
    <name evidence="2" type="ORF">AWC38_SpisGene24189</name>
</gene>
<dbReference type="EMBL" id="LSMT01001730">
    <property type="protein sequence ID" value="PFX11931.1"/>
    <property type="molecule type" value="Genomic_DNA"/>
</dbReference>
<feature type="region of interest" description="Disordered" evidence="1">
    <location>
        <begin position="150"/>
        <end position="176"/>
    </location>
</feature>
<dbReference type="AlphaFoldDB" id="A0A2B4R2S8"/>
<dbReference type="Gene3D" id="3.10.10.10">
    <property type="entry name" value="HIV Type 1 Reverse Transcriptase, subunit A, domain 1"/>
    <property type="match status" value="1"/>
</dbReference>
<sequence>MTEKSNLEARNSAKNTAEGSNGIDLTSVVLGLQNSIAQLTRASETQAEAFHSLKDEIFLQLERADTENEEDEPSGAHVDPTAAMNNLIADASKAATAGQTLSGGAKNTSASGADTDILDSLTQALISNTEKFKAVDAKIASLIDNILTGDLPEGTAKEKGEKYPPPENCEHLPEPTIDQDDLRRKCLTFQAGLVSQHSRNWELLTSDPVILDAIKHYHIEFEVEFPQQTMEPKSILFSNTEFDVVSSETSKLLSEGVIECTESKPDDYLSNIFVRPKKDGTCRVILNLKPINEFVDYHHFKMDTFHTALTLVRRNCSMASVDLIDAHYSILIATEHPSNLTLKLLTQKLIMLVALVSAQRGQSLHMLDLDFMKENNSVFEFVLSERIKQSRPGYTPPSVSLKAFPHDDTLCVHKHMKEYVAKTKPLRESETKLCISYVKPHHMVSRETISRWIRQVMFNAGKDVFSSPIVSVQQQLQKPKLHLFPCKTF</sequence>
<dbReference type="InterPro" id="IPR043502">
    <property type="entry name" value="DNA/RNA_pol_sf"/>
</dbReference>
<feature type="region of interest" description="Disordered" evidence="1">
    <location>
        <begin position="1"/>
        <end position="20"/>
    </location>
</feature>
<feature type="compositionally biased region" description="Polar residues" evidence="1">
    <location>
        <begin position="8"/>
        <end position="19"/>
    </location>
</feature>
<keyword evidence="3" id="KW-1185">Reference proteome</keyword>
<protein>
    <submittedName>
        <fullName evidence="2">Uncharacterized protein</fullName>
    </submittedName>
</protein>
<dbReference type="PANTHER" id="PTHR35617">
    <property type="entry name" value="PHAGE_INTEGRASE DOMAIN-CONTAINING PROTEIN"/>
    <property type="match status" value="1"/>
</dbReference>
<dbReference type="Proteomes" id="UP000225706">
    <property type="component" value="Unassembled WGS sequence"/>
</dbReference>
<proteinExistence type="predicted"/>
<dbReference type="SUPFAM" id="SSF56672">
    <property type="entry name" value="DNA/RNA polymerases"/>
    <property type="match status" value="1"/>
</dbReference>
<dbReference type="PANTHER" id="PTHR35617:SF3">
    <property type="entry name" value="CORE-BINDING (CB) DOMAIN-CONTAINING PROTEIN"/>
    <property type="match status" value="1"/>
</dbReference>
<evidence type="ECO:0000313" key="2">
    <source>
        <dbReference type="EMBL" id="PFX11931.1"/>
    </source>
</evidence>
<comment type="caution">
    <text evidence="2">The sequence shown here is derived from an EMBL/GenBank/DDBJ whole genome shotgun (WGS) entry which is preliminary data.</text>
</comment>
<organism evidence="2 3">
    <name type="scientific">Stylophora pistillata</name>
    <name type="common">Smooth cauliflower coral</name>
    <dbReference type="NCBI Taxonomy" id="50429"/>
    <lineage>
        <taxon>Eukaryota</taxon>
        <taxon>Metazoa</taxon>
        <taxon>Cnidaria</taxon>
        <taxon>Anthozoa</taxon>
        <taxon>Hexacorallia</taxon>
        <taxon>Scleractinia</taxon>
        <taxon>Astrocoeniina</taxon>
        <taxon>Pocilloporidae</taxon>
        <taxon>Stylophora</taxon>
    </lineage>
</organism>
<dbReference type="InterPro" id="IPR043128">
    <property type="entry name" value="Rev_trsase/Diguanyl_cyclase"/>
</dbReference>
<dbReference type="Gene3D" id="3.30.70.270">
    <property type="match status" value="1"/>
</dbReference>
<evidence type="ECO:0000313" key="3">
    <source>
        <dbReference type="Proteomes" id="UP000225706"/>
    </source>
</evidence>
<evidence type="ECO:0000256" key="1">
    <source>
        <dbReference type="SAM" id="MobiDB-lite"/>
    </source>
</evidence>
<dbReference type="OrthoDB" id="5985995at2759"/>